<gene>
    <name evidence="8" type="ORF">SAMN04489723_10424</name>
</gene>
<dbReference type="InterPro" id="IPR004960">
    <property type="entry name" value="LipA_acyltrans"/>
</dbReference>
<sequence>MASWTGRSRGSVLGYKIVVGSLRIFGLSNTYFLLKIISFYYYLFAGEPKKHILDFYQNKLGFSPRQAKKLCQTNFYLLAQSILDKIALAMGMGSDIYYQQKGEDELIRMAKSGHGGFVFSAHVGNWDIAGNLLQNLDVPLNVLMYENEEEKLNEYLDRIGSKPNFNIIPIKDDMSHLIKIYKHFKQKELICINADRFLPGAKTISADFLNSKAHFPEGPFSIVNKLKANYTFIFAVKNSRFGYEFSATKPRKADGQIHEILEDYVTCLEEKVRQYPEQWFNYYDFYQAPAK</sequence>
<dbReference type="PANTHER" id="PTHR30606">
    <property type="entry name" value="LIPID A BIOSYNTHESIS LAUROYL ACYLTRANSFERASE"/>
    <property type="match status" value="1"/>
</dbReference>
<dbReference type="EMBL" id="FOKK01000004">
    <property type="protein sequence ID" value="SFB06184.1"/>
    <property type="molecule type" value="Genomic_DNA"/>
</dbReference>
<evidence type="ECO:0000313" key="9">
    <source>
        <dbReference type="Proteomes" id="UP000198790"/>
    </source>
</evidence>
<dbReference type="PANTHER" id="PTHR30606:SF10">
    <property type="entry name" value="PHOSPHATIDYLINOSITOL MANNOSIDE ACYLTRANSFERASE"/>
    <property type="match status" value="1"/>
</dbReference>
<accession>A0A1I0XZ59</accession>
<evidence type="ECO:0000256" key="7">
    <source>
        <dbReference type="SAM" id="Phobius"/>
    </source>
</evidence>
<dbReference type="STRING" id="237018.SAMN04489723_10424"/>
<evidence type="ECO:0000256" key="1">
    <source>
        <dbReference type="ARBA" id="ARBA00004533"/>
    </source>
</evidence>
<keyword evidence="2" id="KW-1003">Cell membrane</keyword>
<keyword evidence="5 7" id="KW-0472">Membrane</keyword>
<keyword evidence="7" id="KW-1133">Transmembrane helix</keyword>
<dbReference type="CDD" id="cd07984">
    <property type="entry name" value="LPLAT_LABLAT-like"/>
    <property type="match status" value="1"/>
</dbReference>
<feature type="transmembrane region" description="Helical" evidence="7">
    <location>
        <begin position="20"/>
        <end position="43"/>
    </location>
</feature>
<dbReference type="Proteomes" id="UP000198790">
    <property type="component" value="Unassembled WGS sequence"/>
</dbReference>
<dbReference type="RefSeq" id="WP_092895368.1">
    <property type="nucleotide sequence ID" value="NZ_FOKK01000004.1"/>
</dbReference>
<evidence type="ECO:0000256" key="2">
    <source>
        <dbReference type="ARBA" id="ARBA00022475"/>
    </source>
</evidence>
<proteinExistence type="predicted"/>
<organism evidence="8 9">
    <name type="scientific">Algoriphagus aquimarinus</name>
    <dbReference type="NCBI Taxonomy" id="237018"/>
    <lineage>
        <taxon>Bacteria</taxon>
        <taxon>Pseudomonadati</taxon>
        <taxon>Bacteroidota</taxon>
        <taxon>Cytophagia</taxon>
        <taxon>Cytophagales</taxon>
        <taxon>Cyclobacteriaceae</taxon>
        <taxon>Algoriphagus</taxon>
    </lineage>
</organism>
<comment type="subcellular location">
    <subcellularLocation>
        <location evidence="1">Cell inner membrane</location>
    </subcellularLocation>
</comment>
<keyword evidence="7" id="KW-0812">Transmembrane</keyword>
<reference evidence="8 9" key="1">
    <citation type="submission" date="2016-10" db="EMBL/GenBank/DDBJ databases">
        <authorList>
            <person name="de Groot N.N."/>
        </authorList>
    </citation>
    <scope>NUCLEOTIDE SEQUENCE [LARGE SCALE GENOMIC DNA]</scope>
    <source>
        <strain evidence="8 9">DSM 23399</strain>
    </source>
</reference>
<dbReference type="OrthoDB" id="9808633at2"/>
<dbReference type="Pfam" id="PF03279">
    <property type="entry name" value="Lip_A_acyltrans"/>
    <property type="match status" value="1"/>
</dbReference>
<dbReference type="GO" id="GO:0009247">
    <property type="term" value="P:glycolipid biosynthetic process"/>
    <property type="evidence" value="ECO:0007669"/>
    <property type="project" value="UniProtKB-ARBA"/>
</dbReference>
<keyword evidence="3" id="KW-0997">Cell inner membrane</keyword>
<protein>
    <submittedName>
        <fullName evidence="8">Predicted acyltransferase, LPLAT superfamily</fullName>
    </submittedName>
</protein>
<evidence type="ECO:0000256" key="3">
    <source>
        <dbReference type="ARBA" id="ARBA00022519"/>
    </source>
</evidence>
<name>A0A1I0XZ59_9BACT</name>
<dbReference type="GO" id="GO:0016746">
    <property type="term" value="F:acyltransferase activity"/>
    <property type="evidence" value="ECO:0007669"/>
    <property type="project" value="UniProtKB-KW"/>
</dbReference>
<keyword evidence="9" id="KW-1185">Reference proteome</keyword>
<evidence type="ECO:0000256" key="5">
    <source>
        <dbReference type="ARBA" id="ARBA00023136"/>
    </source>
</evidence>
<keyword evidence="6 8" id="KW-0012">Acyltransferase</keyword>
<evidence type="ECO:0000256" key="6">
    <source>
        <dbReference type="ARBA" id="ARBA00023315"/>
    </source>
</evidence>
<keyword evidence="4 8" id="KW-0808">Transferase</keyword>
<dbReference type="AlphaFoldDB" id="A0A1I0XZ59"/>
<evidence type="ECO:0000256" key="4">
    <source>
        <dbReference type="ARBA" id="ARBA00022679"/>
    </source>
</evidence>
<dbReference type="GO" id="GO:0005886">
    <property type="term" value="C:plasma membrane"/>
    <property type="evidence" value="ECO:0007669"/>
    <property type="project" value="UniProtKB-SubCell"/>
</dbReference>
<evidence type="ECO:0000313" key="8">
    <source>
        <dbReference type="EMBL" id="SFB06184.1"/>
    </source>
</evidence>